<dbReference type="AlphaFoldDB" id="A0A2H0KJL4"/>
<feature type="transmembrane region" description="Helical" evidence="1">
    <location>
        <begin position="269"/>
        <end position="286"/>
    </location>
</feature>
<organism evidence="3 4">
    <name type="scientific">Candidatus Roizmanbacteria bacterium CG11_big_fil_rev_8_21_14_0_20_37_16</name>
    <dbReference type="NCBI Taxonomy" id="1974857"/>
    <lineage>
        <taxon>Bacteria</taxon>
        <taxon>Candidatus Roizmaniibacteriota</taxon>
    </lineage>
</organism>
<keyword evidence="1" id="KW-0812">Transmembrane</keyword>
<dbReference type="PANTHER" id="PTHR22911">
    <property type="entry name" value="ACYL-MALONYL CONDENSING ENZYME-RELATED"/>
    <property type="match status" value="1"/>
</dbReference>
<dbReference type="InterPro" id="IPR037185">
    <property type="entry name" value="EmrE-like"/>
</dbReference>
<dbReference type="Gene3D" id="1.10.3730.20">
    <property type="match status" value="1"/>
</dbReference>
<reference evidence="3 4" key="1">
    <citation type="submission" date="2017-09" db="EMBL/GenBank/DDBJ databases">
        <title>Depth-based differentiation of microbial function through sediment-hosted aquifers and enrichment of novel symbionts in the deep terrestrial subsurface.</title>
        <authorList>
            <person name="Probst A.J."/>
            <person name="Ladd B."/>
            <person name="Jarett J.K."/>
            <person name="Geller-Mcgrath D.E."/>
            <person name="Sieber C.M."/>
            <person name="Emerson J.B."/>
            <person name="Anantharaman K."/>
            <person name="Thomas B.C."/>
            <person name="Malmstrom R."/>
            <person name="Stieglmeier M."/>
            <person name="Klingl A."/>
            <person name="Woyke T."/>
            <person name="Ryan C.M."/>
            <person name="Banfield J.F."/>
        </authorList>
    </citation>
    <scope>NUCLEOTIDE SEQUENCE [LARGE SCALE GENOMIC DNA]</scope>
    <source>
        <strain evidence="3">CG11_big_fil_rev_8_21_14_0_20_37_16</strain>
    </source>
</reference>
<dbReference type="Pfam" id="PF00892">
    <property type="entry name" value="EamA"/>
    <property type="match status" value="2"/>
</dbReference>
<feature type="transmembrane region" description="Helical" evidence="1">
    <location>
        <begin position="126"/>
        <end position="143"/>
    </location>
</feature>
<dbReference type="Proteomes" id="UP000229497">
    <property type="component" value="Unassembled WGS sequence"/>
</dbReference>
<feature type="transmembrane region" description="Helical" evidence="1">
    <location>
        <begin position="213"/>
        <end position="233"/>
    </location>
</feature>
<keyword evidence="1" id="KW-0472">Membrane</keyword>
<comment type="caution">
    <text evidence="3">The sequence shown here is derived from an EMBL/GenBank/DDBJ whole genome shotgun (WGS) entry which is preliminary data.</text>
</comment>
<accession>A0A2H0KJL4</accession>
<dbReference type="GO" id="GO:0016020">
    <property type="term" value="C:membrane"/>
    <property type="evidence" value="ECO:0007669"/>
    <property type="project" value="InterPro"/>
</dbReference>
<feature type="transmembrane region" description="Helical" evidence="1">
    <location>
        <begin position="69"/>
        <end position="90"/>
    </location>
</feature>
<feature type="transmembrane region" description="Helical" evidence="1">
    <location>
        <begin position="37"/>
        <end position="57"/>
    </location>
</feature>
<feature type="transmembrane region" description="Helical" evidence="1">
    <location>
        <begin position="12"/>
        <end position="31"/>
    </location>
</feature>
<dbReference type="InterPro" id="IPR000620">
    <property type="entry name" value="EamA_dom"/>
</dbReference>
<feature type="domain" description="EamA" evidence="2">
    <location>
        <begin position="9"/>
        <end position="142"/>
    </location>
</feature>
<keyword evidence="1" id="KW-1133">Transmembrane helix</keyword>
<dbReference type="SUPFAM" id="SSF103481">
    <property type="entry name" value="Multidrug resistance efflux transporter EmrE"/>
    <property type="match status" value="2"/>
</dbReference>
<evidence type="ECO:0000256" key="1">
    <source>
        <dbReference type="SAM" id="Phobius"/>
    </source>
</evidence>
<feature type="domain" description="EamA" evidence="2">
    <location>
        <begin position="151"/>
        <end position="286"/>
    </location>
</feature>
<dbReference type="EMBL" id="PCVK01000095">
    <property type="protein sequence ID" value="PIQ71448.1"/>
    <property type="molecule type" value="Genomic_DNA"/>
</dbReference>
<name>A0A2H0KJL4_9BACT</name>
<feature type="transmembrane region" description="Helical" evidence="1">
    <location>
        <begin position="149"/>
        <end position="170"/>
    </location>
</feature>
<evidence type="ECO:0000313" key="3">
    <source>
        <dbReference type="EMBL" id="PIQ71448.1"/>
    </source>
</evidence>
<protein>
    <recommendedName>
        <fullName evidence="2">EamA domain-containing protein</fullName>
    </recommendedName>
</protein>
<sequence>MKFSTQRQGELYLIAGIFLWSVFPIFAQLSYAVVSPFTSLAVSSLFSALFFGVVLTIRRRWTELFNNQALIYSLYSTFIVGILYYLLYFLSLRYSSAGNVSILALSETFFSFLLFHVWKKEYIPKIHIYGASLILLGAVIILIPSMTMFHIGDVLILIGAAIVPFGNFYVQKARRMVHTETIMFVRGIVGSCVIFLFSLLLHNASSLPQIIRSLPFLMMNGVFILGLSTLLWVEGIHRIPVTKANALSSLGPLITLLFAWIIFKTSPTSWQLLSFIPMFIGVILISKKMAKI</sequence>
<gene>
    <name evidence="3" type="ORF">COV87_03405</name>
</gene>
<feature type="transmembrane region" description="Helical" evidence="1">
    <location>
        <begin position="245"/>
        <end position="263"/>
    </location>
</feature>
<evidence type="ECO:0000259" key="2">
    <source>
        <dbReference type="Pfam" id="PF00892"/>
    </source>
</evidence>
<feature type="transmembrane region" description="Helical" evidence="1">
    <location>
        <begin position="182"/>
        <end position="201"/>
    </location>
</feature>
<evidence type="ECO:0000313" key="4">
    <source>
        <dbReference type="Proteomes" id="UP000229497"/>
    </source>
</evidence>
<proteinExistence type="predicted"/>
<feature type="transmembrane region" description="Helical" evidence="1">
    <location>
        <begin position="96"/>
        <end position="114"/>
    </location>
</feature>